<reference evidence="10" key="1">
    <citation type="journal article" date="2020" name="mSystems">
        <title>Genome- and Community-Level Interaction Insights into Carbon Utilization and Element Cycling Functions of Hydrothermarchaeota in Hydrothermal Sediment.</title>
        <authorList>
            <person name="Zhou Z."/>
            <person name="Liu Y."/>
            <person name="Xu W."/>
            <person name="Pan J."/>
            <person name="Luo Z.H."/>
            <person name="Li M."/>
        </authorList>
    </citation>
    <scope>NUCLEOTIDE SEQUENCE [LARGE SCALE GENOMIC DNA]</scope>
    <source>
        <strain evidence="10">HyVt-456</strain>
    </source>
</reference>
<feature type="binding site" evidence="8">
    <location>
        <position position="182"/>
    </location>
    <ligand>
        <name>substrate</name>
    </ligand>
</feature>
<evidence type="ECO:0000256" key="1">
    <source>
        <dbReference type="ARBA" id="ARBA00022490"/>
    </source>
</evidence>
<dbReference type="InterPro" id="IPR000905">
    <property type="entry name" value="Gcp-like_dom"/>
</dbReference>
<dbReference type="HAMAP" id="MF_01445">
    <property type="entry name" value="TsaD"/>
    <property type="match status" value="1"/>
</dbReference>
<keyword evidence="3 8" id="KW-0819">tRNA processing</keyword>
<evidence type="ECO:0000256" key="7">
    <source>
        <dbReference type="ARBA" id="ARBA00048117"/>
    </source>
</evidence>
<evidence type="ECO:0000313" key="10">
    <source>
        <dbReference type="EMBL" id="HED11596.1"/>
    </source>
</evidence>
<name>A0A7V1PW20_CALAY</name>
<feature type="domain" description="Gcp-like" evidence="9">
    <location>
        <begin position="23"/>
        <end position="307"/>
    </location>
</feature>
<feature type="binding site" evidence="8">
    <location>
        <position position="272"/>
    </location>
    <ligand>
        <name>substrate</name>
    </ligand>
</feature>
<comment type="catalytic activity">
    <reaction evidence="7 8">
        <text>L-threonylcarbamoyladenylate + adenosine(37) in tRNA = N(6)-L-threonylcarbamoyladenosine(37) in tRNA + AMP + H(+)</text>
        <dbReference type="Rhea" id="RHEA:37059"/>
        <dbReference type="Rhea" id="RHEA-COMP:10162"/>
        <dbReference type="Rhea" id="RHEA-COMP:10163"/>
        <dbReference type="ChEBI" id="CHEBI:15378"/>
        <dbReference type="ChEBI" id="CHEBI:73682"/>
        <dbReference type="ChEBI" id="CHEBI:74411"/>
        <dbReference type="ChEBI" id="CHEBI:74418"/>
        <dbReference type="ChEBI" id="CHEBI:456215"/>
        <dbReference type="EC" id="2.3.1.234"/>
    </reaction>
</comment>
<dbReference type="FunFam" id="3.30.420.40:FF:000012">
    <property type="entry name" value="tRNA N6-adenosine threonylcarbamoyltransferase"/>
    <property type="match status" value="1"/>
</dbReference>
<dbReference type="NCBIfam" id="TIGR03723">
    <property type="entry name" value="T6A_TsaD_YgjD"/>
    <property type="match status" value="1"/>
</dbReference>
<dbReference type="PANTHER" id="PTHR11735:SF6">
    <property type="entry name" value="TRNA N6-ADENOSINE THREONYLCARBAMOYLTRANSFERASE, MITOCHONDRIAL"/>
    <property type="match status" value="1"/>
</dbReference>
<dbReference type="InterPro" id="IPR022450">
    <property type="entry name" value="TsaD"/>
</dbReference>
<evidence type="ECO:0000256" key="2">
    <source>
        <dbReference type="ARBA" id="ARBA00022679"/>
    </source>
</evidence>
<comment type="caution">
    <text evidence="10">The sequence shown here is derived from an EMBL/GenBank/DDBJ whole genome shotgun (WGS) entry which is preliminary data.</text>
</comment>
<feature type="binding site" evidence="8">
    <location>
        <position position="113"/>
    </location>
    <ligand>
        <name>Fe cation</name>
        <dbReference type="ChEBI" id="CHEBI:24875"/>
    </ligand>
</feature>
<keyword evidence="6 8" id="KW-0012">Acyltransferase</keyword>
<feature type="binding site" evidence="8">
    <location>
        <position position="178"/>
    </location>
    <ligand>
        <name>substrate</name>
    </ligand>
</feature>
<keyword evidence="5 8" id="KW-0408">Iron</keyword>
<evidence type="ECO:0000256" key="5">
    <source>
        <dbReference type="ARBA" id="ARBA00023004"/>
    </source>
</evidence>
<dbReference type="Gene3D" id="3.30.420.40">
    <property type="match status" value="2"/>
</dbReference>
<feature type="binding site" evidence="8">
    <location>
        <position position="300"/>
    </location>
    <ligand>
        <name>Fe cation</name>
        <dbReference type="ChEBI" id="CHEBI:24875"/>
    </ligand>
</feature>
<dbReference type="GO" id="GO:0061711">
    <property type="term" value="F:tRNA N(6)-L-threonylcarbamoyladenine synthase activity"/>
    <property type="evidence" value="ECO:0007669"/>
    <property type="project" value="UniProtKB-EC"/>
</dbReference>
<sequence length="333" mass="35680">MIVLGIETSCDETSAAVLDDSRVLSNVVSSQLVHVQYGGVVPELASRAHLRLLQPVVERALSEAGIGREQVEGIAVTHGPGLVGALLVGLTFAKGYSLAADIPFIGVNHMEGHIYGNLLTVEHIDFPVLFLIVSGGHTQLVLMKDHLDYRIIGSTRDDAVGEAFDKSAKVMGLGYPGGPVIDKLARGGDASFVRFPQSFLKEDHFDFSYSGLKTSVLTYVEKHSPQHMAEHQADICASFQKAAIDVLITKTLRAAKVHNVRAIAFAGGVAANGYLRAGIVEQGRKAGFDVYTPQMAYCTDNAAMIAYAGLHRLRRGEHSAQNLNAFPSLTLGS</sequence>
<evidence type="ECO:0000256" key="4">
    <source>
        <dbReference type="ARBA" id="ARBA00022723"/>
    </source>
</evidence>
<dbReference type="GO" id="GO:0005506">
    <property type="term" value="F:iron ion binding"/>
    <property type="evidence" value="ECO:0007669"/>
    <property type="project" value="UniProtKB-UniRule"/>
</dbReference>
<protein>
    <recommendedName>
        <fullName evidence="8">tRNA N6-adenosine threonylcarbamoyltransferase</fullName>
        <ecNumber evidence="8">2.3.1.234</ecNumber>
    </recommendedName>
    <alternativeName>
        <fullName evidence="8">N6-L-threonylcarbamoyladenine synthase</fullName>
        <shortName evidence="8">t(6)A synthase</shortName>
    </alternativeName>
    <alternativeName>
        <fullName evidence="8">t(6)A37 threonylcarbamoyladenosine biosynthesis protein TsaD</fullName>
    </alternativeName>
    <alternativeName>
        <fullName evidence="8">tRNA threonylcarbamoyladenosine biosynthesis protein TsaD</fullName>
    </alternativeName>
</protein>
<dbReference type="Pfam" id="PF00814">
    <property type="entry name" value="TsaD"/>
    <property type="match status" value="1"/>
</dbReference>
<dbReference type="PANTHER" id="PTHR11735">
    <property type="entry name" value="TRNA N6-ADENOSINE THREONYLCARBAMOYLTRANSFERASE"/>
    <property type="match status" value="1"/>
</dbReference>
<dbReference type="PRINTS" id="PR00789">
    <property type="entry name" value="OSIALOPTASE"/>
</dbReference>
<dbReference type="FunFam" id="3.30.420.40:FF:000040">
    <property type="entry name" value="tRNA N6-adenosine threonylcarbamoyltransferase"/>
    <property type="match status" value="1"/>
</dbReference>
<comment type="similarity">
    <text evidence="8">Belongs to the KAE1 / TsaD family.</text>
</comment>
<feature type="binding site" evidence="8">
    <location>
        <position position="165"/>
    </location>
    <ligand>
        <name>substrate</name>
    </ligand>
</feature>
<comment type="subcellular location">
    <subcellularLocation>
        <location evidence="8">Cytoplasm</location>
    </subcellularLocation>
</comment>
<dbReference type="EC" id="2.3.1.234" evidence="8"/>
<gene>
    <name evidence="8 10" type="primary">tsaD</name>
    <name evidence="10" type="ORF">ENJ10_12970</name>
</gene>
<feature type="binding site" evidence="8">
    <location>
        <begin position="132"/>
        <end position="136"/>
    </location>
    <ligand>
        <name>substrate</name>
    </ligand>
</feature>
<dbReference type="GO" id="GO:0005737">
    <property type="term" value="C:cytoplasm"/>
    <property type="evidence" value="ECO:0007669"/>
    <property type="project" value="UniProtKB-SubCell"/>
</dbReference>
<proteinExistence type="inferred from homology"/>
<dbReference type="InterPro" id="IPR043129">
    <property type="entry name" value="ATPase_NBD"/>
</dbReference>
<comment type="cofactor">
    <cofactor evidence="8">
        <name>Fe(2+)</name>
        <dbReference type="ChEBI" id="CHEBI:29033"/>
    </cofactor>
    <text evidence="8">Binds 1 Fe(2+) ion per subunit.</text>
</comment>
<organism evidence="10">
    <name type="scientific">Caldithrix abyssi</name>
    <dbReference type="NCBI Taxonomy" id="187145"/>
    <lineage>
        <taxon>Bacteria</taxon>
        <taxon>Pseudomonadati</taxon>
        <taxon>Calditrichota</taxon>
        <taxon>Calditrichia</taxon>
        <taxon>Calditrichales</taxon>
        <taxon>Calditrichaceae</taxon>
        <taxon>Caldithrix</taxon>
    </lineage>
</organism>
<evidence type="ECO:0000256" key="3">
    <source>
        <dbReference type="ARBA" id="ARBA00022694"/>
    </source>
</evidence>
<keyword evidence="2 8" id="KW-0808">Transferase</keyword>
<dbReference type="InterPro" id="IPR017861">
    <property type="entry name" value="KAE1/TsaD"/>
</dbReference>
<evidence type="ECO:0000256" key="8">
    <source>
        <dbReference type="HAMAP-Rule" id="MF_01445"/>
    </source>
</evidence>
<dbReference type="AlphaFoldDB" id="A0A7V1PW20"/>
<keyword evidence="1 8" id="KW-0963">Cytoplasm</keyword>
<dbReference type="CDD" id="cd24133">
    <property type="entry name" value="ASKHA_NBD_TsaD_bac"/>
    <property type="match status" value="1"/>
</dbReference>
<dbReference type="EMBL" id="DRLD01000367">
    <property type="protein sequence ID" value="HED11596.1"/>
    <property type="molecule type" value="Genomic_DNA"/>
</dbReference>
<dbReference type="NCBIfam" id="TIGR00329">
    <property type="entry name" value="gcp_kae1"/>
    <property type="match status" value="1"/>
</dbReference>
<comment type="function">
    <text evidence="8">Required for the formation of a threonylcarbamoyl group on adenosine at position 37 (t(6)A37) in tRNAs that read codons beginning with adenine. Is involved in the transfer of the threonylcarbamoyl moiety of threonylcarbamoyl-AMP (TC-AMP) to the N6 group of A37, together with TsaE and TsaB. TsaD likely plays a direct catalytic role in this reaction.</text>
</comment>
<feature type="binding site" evidence="8">
    <location>
        <position position="109"/>
    </location>
    <ligand>
        <name>Fe cation</name>
        <dbReference type="ChEBI" id="CHEBI:24875"/>
    </ligand>
</feature>
<keyword evidence="4 8" id="KW-0479">Metal-binding</keyword>
<accession>A0A7V1PW20</accession>
<dbReference type="GO" id="GO:0002949">
    <property type="term" value="P:tRNA threonylcarbamoyladenosine modification"/>
    <property type="evidence" value="ECO:0007669"/>
    <property type="project" value="UniProtKB-UniRule"/>
</dbReference>
<dbReference type="Proteomes" id="UP000886005">
    <property type="component" value="Unassembled WGS sequence"/>
</dbReference>
<evidence type="ECO:0000256" key="6">
    <source>
        <dbReference type="ARBA" id="ARBA00023315"/>
    </source>
</evidence>
<evidence type="ECO:0000259" key="9">
    <source>
        <dbReference type="Pfam" id="PF00814"/>
    </source>
</evidence>
<dbReference type="SUPFAM" id="SSF53067">
    <property type="entry name" value="Actin-like ATPase domain"/>
    <property type="match status" value="2"/>
</dbReference>